<dbReference type="RefSeq" id="WP_347611643.1">
    <property type="nucleotide sequence ID" value="NZ_JBDPZC010000008.1"/>
</dbReference>
<accession>A0ABV0GHK3</accession>
<sequence>MRPTLCTAALATTAALLQPAPTHAATALVLQDQAALRAAARDAAPSQAALWRGEAVEIRGERLDFYQVYDYRRERGGFVRKGQVLPLEGQAADPAALLAALRLVRLQAGAESLGLGLAAAYVQQASAEQMAGPGGVEALDALGSLAERLADRASRSSAAKLDTPQTSTDTQLAAQLDVAARYGLKFQSFEREAGSLQLCYEGEVFRRVLALPASTPEQQARAALALTRLDCQNPAATPSQKLQREQWRADILERVPANGLAPLWRNRVVLRQAAVWGRLAYAQARQADAGPAAQAASARALQALARVQPAELADEDQPLSNDAAMQANAVRWQALPAGSSTMSWSRGKDSLQLRLLPGTEGDQCLVLQSAQAREALLRHCSFGLIQTASFSVNREGTAATLAVQPTESWRELWVLRQTPQGWRLDVLPPVAANPGLGYAEFAGWVPGGQQLLMVREARAEGRYTPRSFEVLDLQSLQVLRRSGDAQQLGPFQRWADAGWKAGSLSLR</sequence>
<organism evidence="2 3">
    <name type="scientific">Roseateles flavus</name>
    <dbReference type="NCBI Taxonomy" id="3149041"/>
    <lineage>
        <taxon>Bacteria</taxon>
        <taxon>Pseudomonadati</taxon>
        <taxon>Pseudomonadota</taxon>
        <taxon>Betaproteobacteria</taxon>
        <taxon>Burkholderiales</taxon>
        <taxon>Sphaerotilaceae</taxon>
        <taxon>Roseateles</taxon>
    </lineage>
</organism>
<feature type="chain" id="PRO_5045138385" evidence="1">
    <location>
        <begin position="25"/>
        <end position="507"/>
    </location>
</feature>
<dbReference type="Proteomes" id="UP001462640">
    <property type="component" value="Unassembled WGS sequence"/>
</dbReference>
<keyword evidence="3" id="KW-1185">Reference proteome</keyword>
<evidence type="ECO:0000313" key="3">
    <source>
        <dbReference type="Proteomes" id="UP001462640"/>
    </source>
</evidence>
<evidence type="ECO:0000313" key="2">
    <source>
        <dbReference type="EMBL" id="MEO3714553.1"/>
    </source>
</evidence>
<evidence type="ECO:0000256" key="1">
    <source>
        <dbReference type="SAM" id="SignalP"/>
    </source>
</evidence>
<gene>
    <name evidence="2" type="ORF">ABDJ40_17430</name>
</gene>
<keyword evidence="1" id="KW-0732">Signal</keyword>
<name>A0ABV0GHK3_9BURK</name>
<dbReference type="EMBL" id="JBDPZC010000008">
    <property type="protein sequence ID" value="MEO3714553.1"/>
    <property type="molecule type" value="Genomic_DNA"/>
</dbReference>
<comment type="caution">
    <text evidence="2">The sequence shown here is derived from an EMBL/GenBank/DDBJ whole genome shotgun (WGS) entry which is preliminary data.</text>
</comment>
<protein>
    <submittedName>
        <fullName evidence="2">Uncharacterized protein</fullName>
    </submittedName>
</protein>
<feature type="signal peptide" evidence="1">
    <location>
        <begin position="1"/>
        <end position="24"/>
    </location>
</feature>
<reference evidence="2 3" key="1">
    <citation type="submission" date="2024-05" db="EMBL/GenBank/DDBJ databases">
        <title>Roseateles sp. 2.12 16S ribosomal RNA gene Genome sequencing and assembly.</title>
        <authorList>
            <person name="Woo H."/>
        </authorList>
    </citation>
    <scope>NUCLEOTIDE SEQUENCE [LARGE SCALE GENOMIC DNA]</scope>
    <source>
        <strain evidence="2 3">2.12</strain>
    </source>
</reference>
<proteinExistence type="predicted"/>